<dbReference type="Pfam" id="PF07702">
    <property type="entry name" value="UTRA"/>
    <property type="match status" value="1"/>
</dbReference>
<dbReference type="InterPro" id="IPR036390">
    <property type="entry name" value="WH_DNA-bd_sf"/>
</dbReference>
<dbReference type="InterPro" id="IPR000524">
    <property type="entry name" value="Tscrpt_reg_HTH_GntR"/>
</dbReference>
<dbReference type="Gene3D" id="1.10.10.10">
    <property type="entry name" value="Winged helix-like DNA-binding domain superfamily/Winged helix DNA-binding domain"/>
    <property type="match status" value="1"/>
</dbReference>
<accession>A0ABU3KKG8</accession>
<feature type="domain" description="HTH gntR-type" evidence="4">
    <location>
        <begin position="10"/>
        <end position="78"/>
    </location>
</feature>
<dbReference type="PROSITE" id="PS50949">
    <property type="entry name" value="HTH_GNTR"/>
    <property type="match status" value="1"/>
</dbReference>
<name>A0ABU3KKG8_9BURK</name>
<organism evidence="5 6">
    <name type="scientific">Rhodoferax potami</name>
    <dbReference type="NCBI Taxonomy" id="3068338"/>
    <lineage>
        <taxon>Bacteria</taxon>
        <taxon>Pseudomonadati</taxon>
        <taxon>Pseudomonadota</taxon>
        <taxon>Betaproteobacteria</taxon>
        <taxon>Burkholderiales</taxon>
        <taxon>Comamonadaceae</taxon>
        <taxon>Rhodoferax</taxon>
    </lineage>
</organism>
<evidence type="ECO:0000256" key="2">
    <source>
        <dbReference type="ARBA" id="ARBA00023125"/>
    </source>
</evidence>
<dbReference type="InterPro" id="IPR011663">
    <property type="entry name" value="UTRA"/>
</dbReference>
<dbReference type="RefSeq" id="WP_313873709.1">
    <property type="nucleotide sequence ID" value="NZ_JAVBIK010000001.1"/>
</dbReference>
<evidence type="ECO:0000313" key="6">
    <source>
        <dbReference type="Proteomes" id="UP001321700"/>
    </source>
</evidence>
<evidence type="ECO:0000256" key="1">
    <source>
        <dbReference type="ARBA" id="ARBA00023015"/>
    </source>
</evidence>
<dbReference type="InterPro" id="IPR028978">
    <property type="entry name" value="Chorismate_lyase_/UTRA_dom_sf"/>
</dbReference>
<dbReference type="SUPFAM" id="SSF64288">
    <property type="entry name" value="Chorismate lyase-like"/>
    <property type="match status" value="1"/>
</dbReference>
<gene>
    <name evidence="5" type="ORF">RAE19_04020</name>
</gene>
<evidence type="ECO:0000259" key="4">
    <source>
        <dbReference type="PROSITE" id="PS50949"/>
    </source>
</evidence>
<keyword evidence="3" id="KW-0804">Transcription</keyword>
<dbReference type="PANTHER" id="PTHR44846">
    <property type="entry name" value="MANNOSYL-D-GLYCERATE TRANSPORT/METABOLISM SYSTEM REPRESSOR MNGR-RELATED"/>
    <property type="match status" value="1"/>
</dbReference>
<protein>
    <submittedName>
        <fullName evidence="5">GntR family transcriptional regulator</fullName>
    </submittedName>
</protein>
<proteinExistence type="predicted"/>
<sequence length="239" mass="26815">MPESIPAKPLPIYLQIAELLARQIKAGYWREGERLPTEAELSETLNVAVGTLRKSLALLSDQGVLERKQGSGTYVKQVAGTQQIYELFRLELHTGPGLPTAHILDVCKLARPTYVPAFGSNPTSKVWRVRRLRFLSQVPAALEEIWFDASDCPVLTAADLGDSMYLFYQERFGTWISRVEDHVSAAPSPTWSLPPYGRLADEYAGFIERTSWTAANTIAEFSQTWFDPSVCRYSSRLSQ</sequence>
<dbReference type="PANTHER" id="PTHR44846:SF1">
    <property type="entry name" value="MANNOSYL-D-GLYCERATE TRANSPORT_METABOLISM SYSTEM REPRESSOR MNGR-RELATED"/>
    <property type="match status" value="1"/>
</dbReference>
<dbReference type="SMART" id="SM00866">
    <property type="entry name" value="UTRA"/>
    <property type="match status" value="1"/>
</dbReference>
<dbReference type="CDD" id="cd07377">
    <property type="entry name" value="WHTH_GntR"/>
    <property type="match status" value="1"/>
</dbReference>
<comment type="caution">
    <text evidence="5">The sequence shown here is derived from an EMBL/GenBank/DDBJ whole genome shotgun (WGS) entry which is preliminary data.</text>
</comment>
<keyword evidence="1" id="KW-0805">Transcription regulation</keyword>
<keyword evidence="2" id="KW-0238">DNA-binding</keyword>
<dbReference type="SUPFAM" id="SSF46785">
    <property type="entry name" value="Winged helix' DNA-binding domain"/>
    <property type="match status" value="1"/>
</dbReference>
<dbReference type="SMART" id="SM00345">
    <property type="entry name" value="HTH_GNTR"/>
    <property type="match status" value="1"/>
</dbReference>
<evidence type="ECO:0000313" key="5">
    <source>
        <dbReference type="EMBL" id="MDT7517912.1"/>
    </source>
</evidence>
<dbReference type="Pfam" id="PF00392">
    <property type="entry name" value="GntR"/>
    <property type="match status" value="1"/>
</dbReference>
<keyword evidence="6" id="KW-1185">Reference proteome</keyword>
<dbReference type="Proteomes" id="UP001321700">
    <property type="component" value="Unassembled WGS sequence"/>
</dbReference>
<reference evidence="5 6" key="1">
    <citation type="submission" date="2023-08" db="EMBL/GenBank/DDBJ databases">
        <title>Rhodoferax potami sp. nov. and Rhodoferax mekongensis sp. nov., isolated from the Mekong River in Thailand.</title>
        <authorList>
            <person name="Kitikhun S."/>
            <person name="Charoenyingcharoen P."/>
            <person name="Siriarchawattana P."/>
            <person name="Likhitrattanapisal S."/>
            <person name="Nilsakha T."/>
            <person name="Chanpet A."/>
            <person name="Rattanawaree P."/>
            <person name="Ingsriswang S."/>
        </authorList>
    </citation>
    <scope>NUCLEOTIDE SEQUENCE [LARGE SCALE GENOMIC DNA]</scope>
    <source>
        <strain evidence="5 6">TBRC 17660</strain>
    </source>
</reference>
<dbReference type="Gene3D" id="3.40.1410.10">
    <property type="entry name" value="Chorismate lyase-like"/>
    <property type="match status" value="1"/>
</dbReference>
<evidence type="ECO:0000256" key="3">
    <source>
        <dbReference type="ARBA" id="ARBA00023163"/>
    </source>
</evidence>
<dbReference type="InterPro" id="IPR050679">
    <property type="entry name" value="Bact_HTH_transcr_reg"/>
</dbReference>
<dbReference type="EMBL" id="JAVBIK010000001">
    <property type="protein sequence ID" value="MDT7517912.1"/>
    <property type="molecule type" value="Genomic_DNA"/>
</dbReference>
<dbReference type="InterPro" id="IPR036388">
    <property type="entry name" value="WH-like_DNA-bd_sf"/>
</dbReference>